<keyword evidence="1" id="KW-0472">Membrane</keyword>
<dbReference type="InterPro" id="IPR050879">
    <property type="entry name" value="Acyltransferase_3"/>
</dbReference>
<organism evidence="3 4">
    <name type="scientific">Rhizorhapis suberifaciens</name>
    <name type="common">corky root of lettuce</name>
    <dbReference type="NCBI Taxonomy" id="13656"/>
    <lineage>
        <taxon>Bacteria</taxon>
        <taxon>Pseudomonadati</taxon>
        <taxon>Pseudomonadota</taxon>
        <taxon>Alphaproteobacteria</taxon>
        <taxon>Sphingomonadales</taxon>
        <taxon>Sphingomonadaceae</taxon>
        <taxon>Rhizorhapis</taxon>
    </lineage>
</organism>
<dbReference type="PANTHER" id="PTHR23028">
    <property type="entry name" value="ACETYLTRANSFERASE"/>
    <property type="match status" value="1"/>
</dbReference>
<dbReference type="EMBL" id="JACHOV010000004">
    <property type="protein sequence ID" value="MBB4640973.1"/>
    <property type="molecule type" value="Genomic_DNA"/>
</dbReference>
<reference evidence="3 4" key="1">
    <citation type="submission" date="2020-08" db="EMBL/GenBank/DDBJ databases">
        <title>Genomic Encyclopedia of Type Strains, Phase IV (KMG-IV): sequencing the most valuable type-strain genomes for metagenomic binning, comparative biology and taxonomic classification.</title>
        <authorList>
            <person name="Goeker M."/>
        </authorList>
    </citation>
    <scope>NUCLEOTIDE SEQUENCE [LARGE SCALE GENOMIC DNA]</scope>
    <source>
        <strain evidence="3 4">DSM 7465</strain>
    </source>
</reference>
<dbReference type="RefSeq" id="WP_184474799.1">
    <property type="nucleotide sequence ID" value="NZ_JACHOV010000004.1"/>
</dbReference>
<feature type="transmembrane region" description="Helical" evidence="1">
    <location>
        <begin position="194"/>
        <end position="214"/>
    </location>
</feature>
<feature type="transmembrane region" description="Helical" evidence="1">
    <location>
        <begin position="137"/>
        <end position="156"/>
    </location>
</feature>
<comment type="caution">
    <text evidence="3">The sequence shown here is derived from an EMBL/GenBank/DDBJ whole genome shotgun (WGS) entry which is preliminary data.</text>
</comment>
<keyword evidence="1" id="KW-1133">Transmembrane helix</keyword>
<feature type="transmembrane region" description="Helical" evidence="1">
    <location>
        <begin position="226"/>
        <end position="244"/>
    </location>
</feature>
<dbReference type="Proteomes" id="UP000575068">
    <property type="component" value="Unassembled WGS sequence"/>
</dbReference>
<feature type="transmembrane region" description="Helical" evidence="1">
    <location>
        <begin position="46"/>
        <end position="66"/>
    </location>
</feature>
<feature type="transmembrane region" description="Helical" evidence="1">
    <location>
        <begin position="382"/>
        <end position="400"/>
    </location>
</feature>
<feature type="transmembrane region" description="Helical" evidence="1">
    <location>
        <begin position="320"/>
        <end position="343"/>
    </location>
</feature>
<evidence type="ECO:0000259" key="2">
    <source>
        <dbReference type="Pfam" id="PF01757"/>
    </source>
</evidence>
<keyword evidence="4" id="KW-1185">Reference proteome</keyword>
<feature type="domain" description="Acyltransferase 3" evidence="2">
    <location>
        <begin position="8"/>
        <end position="339"/>
    </location>
</feature>
<sequence>MPRAIGQLTSLRFFAALAVLLSHLAFLADNQNPAVKWVYDNLFFEGYSGVSFFYVLSGFIISHAYGDRIRHRHISAGAYFAYRMVRILPLHWLVALPFLAWLLLIKNEAPGITTILLNLSLLHAFAPQSAIHYSLNAPSWSLSCELFFYLMFPLLVMLRTRTLATLAAGGIALIATAAAYWVLKGNQPSAMAEWFFYLNPPTRLVDFAAGMLLYRAARAGMYRDQSGTALEIGLVLLIPLLMVVCHQMDVPMPFRWQLAYLPAMAALVLVFAHGRGAVSRILKAPLPILLGEASFALYLTHRPVITLAKQISDRYLSSQWDVVLAAALLVGCVLLSLLVFHFIDKPVQRRLRLMVARFEQRTRPRGRTRDQTRTLAQARTRALAMSAPALVTIATVAFATTQQSAPLSASIATVGPAPATRVGVNLFGPETYNRQQVFTNLIAQSEWFTAEGDGWTRMDDRQLDALGWVKYLKPGQAAPRPLILPPSPFRRVAVRCVFLGEGELSTGGIVEETDRGSQFLDFDLVSQGGADEGAWIQLDRTNPANPLRNIDCREKGRPAAEMFHPEFVKFLQGFAVIRFLDWQMINGNRGGVWAKRTPAAYSSQIAKEGVAIENMIRLANEAKVDPWFLIPYNADDEYIRNFARMVHDRIAPERTVYVELGNEVWNDMFEAAEQAREEGLKLRLDPAGDPTRAQMRRYAQKSRNVLQIWTSIFADRPEKLVRVVSSLNVYPDLAKMILEYEDTARWVDALATAPYIHLDLADRGQRDVDWVYSRLNAAIDETIDYAVQNKAIAASYGKRFITYEGGQHLVTTDMPLAYGVQRDPRMAAVYERYLAAWKAKLGDLLMLYASTAPIGEYGSWGLREYAGQPLAQAPKERVVRQFLEDLDQ</sequence>
<keyword evidence="1" id="KW-0812">Transmembrane</keyword>
<dbReference type="Pfam" id="PF01757">
    <property type="entry name" value="Acyl_transf_3"/>
    <property type="match status" value="1"/>
</dbReference>
<protein>
    <submittedName>
        <fullName evidence="3">Peptidoglycan/LPS O-acetylase OafA/YrhL</fullName>
    </submittedName>
</protein>
<accession>A0A840HSR9</accession>
<feature type="transmembrane region" description="Helical" evidence="1">
    <location>
        <begin position="256"/>
        <end position="274"/>
    </location>
</feature>
<feature type="transmembrane region" description="Helical" evidence="1">
    <location>
        <begin position="163"/>
        <end position="182"/>
    </location>
</feature>
<name>A0A840HSR9_9SPHN</name>
<dbReference type="PANTHER" id="PTHR23028:SF131">
    <property type="entry name" value="BLR2367 PROTEIN"/>
    <property type="match status" value="1"/>
</dbReference>
<dbReference type="GO" id="GO:0016747">
    <property type="term" value="F:acyltransferase activity, transferring groups other than amino-acyl groups"/>
    <property type="evidence" value="ECO:0007669"/>
    <property type="project" value="InterPro"/>
</dbReference>
<dbReference type="GO" id="GO:0000271">
    <property type="term" value="P:polysaccharide biosynthetic process"/>
    <property type="evidence" value="ECO:0007669"/>
    <property type="project" value="TreeGrafter"/>
</dbReference>
<dbReference type="GO" id="GO:0016020">
    <property type="term" value="C:membrane"/>
    <property type="evidence" value="ECO:0007669"/>
    <property type="project" value="TreeGrafter"/>
</dbReference>
<evidence type="ECO:0000313" key="3">
    <source>
        <dbReference type="EMBL" id="MBB4640973.1"/>
    </source>
</evidence>
<evidence type="ECO:0000313" key="4">
    <source>
        <dbReference type="Proteomes" id="UP000575068"/>
    </source>
</evidence>
<evidence type="ECO:0000256" key="1">
    <source>
        <dbReference type="SAM" id="Phobius"/>
    </source>
</evidence>
<dbReference type="AlphaFoldDB" id="A0A840HSR9"/>
<feature type="transmembrane region" description="Helical" evidence="1">
    <location>
        <begin position="87"/>
        <end position="105"/>
    </location>
</feature>
<proteinExistence type="predicted"/>
<gene>
    <name evidence="3" type="ORF">HNQ99_001277</name>
</gene>
<feature type="transmembrane region" description="Helical" evidence="1">
    <location>
        <begin position="281"/>
        <end position="300"/>
    </location>
</feature>
<dbReference type="InterPro" id="IPR002656">
    <property type="entry name" value="Acyl_transf_3_dom"/>
</dbReference>